<dbReference type="Gene3D" id="2.40.170.20">
    <property type="entry name" value="TonB-dependent receptor, beta-barrel domain"/>
    <property type="match status" value="1"/>
</dbReference>
<dbReference type="GO" id="GO:0009279">
    <property type="term" value="C:cell outer membrane"/>
    <property type="evidence" value="ECO:0007669"/>
    <property type="project" value="UniProtKB-SubCell"/>
</dbReference>
<dbReference type="Proteomes" id="UP000318946">
    <property type="component" value="Chromosome"/>
</dbReference>
<evidence type="ECO:0000313" key="9">
    <source>
        <dbReference type="EMBL" id="BBL03244.1"/>
    </source>
</evidence>
<sequence length="1136" mass="126202">MRKLAFLFLSLFAFCTASAQVTTSSMSGRVADTDGQPIIGATIVAVHTPTGTQYATASTRNGQFNLGGMRVGGPYDVEVSFIGCNTEKIEGIYLTIGEEATLDFVLREDSQSIGEVVVVGKANPVFNANRTGAQEVVTLEMMEKLPTTSRSLDEFVKLTPMSSGKNFAGTSYRFNNVTVDGASFNNSFGLSSALGAQGTEPISLESIEQVQVMIAPYDVRNGGFTGGGINSVTKSGTNEWHASAYMYTKSPELQGRRVRDYVGQVSEFSNRQYGVSLSGPIVKNKLFFFVNGELDRQDEPISNRLADSRVSAADLDDLAKFLGDQFNYNPGGYDLSKTETRADRLTARIDWNINDRNTFSLKYYYLKSYNTNAPSTSGAPANGRGPNAYAMPFSSSYYRTNNDFNIVMADWNSTINDHMSNTLKVGYSRLRDYRDMDGGFFPQVDILKDGSSYTVFGTEANSYNNQLDTDIFQIQDNFTMNYGRHQITVGTQSDYRSFSNGFAQNYPGSWVFSSIDDFKFNVLAAKDYMASHGNMTGFDITKYDPSQFGLKGVVNGGLANSAGTGQTHYLQKYSLMEGFPFAEIDVLQLGFYVQDKWTPSNRFSLTFGLRVDMPIFMTDLPENPRVAAETYRDGIKVDVSKYPGVHPQFSPRVGFNWKPLEDGSLQLRGGTGLFTGTPPYVWISNQAGNNGVLFGSIDMEGEALKNLGFLGSIDQNANMYKPAEAAYSRAEIAVTDPDFKYPSLWKSNLALDYKWRGWVFTLEALYTKDVNAIYHDNIGIEVAEGKYVNDGGQGQRTAFTGRYYAENKTLNPMNGENGAASHVVMLRNTNKGYSFYTTLQIQKEFVQGPLRGLYLNGSYTMGTARSVTDGTSSVATSAWKYTQKVAVNSEELGYSAGSFDGRLLLSAFYTARWGKHGATNFGLVYQRYRPFRFSYCYGGDANGDGQTANDLIYVPANRDEAVGHLVSDGFADNNGNMAGDKDFDEAQAWENAWQAMDKFIEQDAYLSKHRGEYTKRNGAVAPFANQLDLSISHDIIVPQRNGREHKLRFSFNIDNFLNLLNRNWGVSYSQYLGTNGQQYQFLSVTQKPTAANDYTLQYKMTNGLKDIYGNDISLDRTYKPDIGSYWTMQFGIKYMF</sequence>
<dbReference type="Gene3D" id="2.60.40.1120">
    <property type="entry name" value="Carboxypeptidase-like, regulatory domain"/>
    <property type="match status" value="1"/>
</dbReference>
<evidence type="ECO:0000256" key="5">
    <source>
        <dbReference type="ARBA" id="ARBA00023136"/>
    </source>
</evidence>
<dbReference type="AlphaFoldDB" id="A0A4Y1WRS2"/>
<feature type="domain" description="TonB-dependent transporter Oar-like beta-barrel" evidence="8">
    <location>
        <begin position="333"/>
        <end position="1060"/>
    </location>
</feature>
<dbReference type="OrthoDB" id="9768147at2"/>
<protein>
    <recommendedName>
        <fullName evidence="8">TonB-dependent transporter Oar-like beta-barrel domain-containing protein</fullName>
    </recommendedName>
</protein>
<name>A0A4Y1WRS2_9BACT</name>
<dbReference type="InterPro" id="IPR057601">
    <property type="entry name" value="Oar-like_b-barrel"/>
</dbReference>
<accession>A0A4Y1WRS2</accession>
<keyword evidence="5" id="KW-0472">Membrane</keyword>
<evidence type="ECO:0000313" key="10">
    <source>
        <dbReference type="Proteomes" id="UP000318946"/>
    </source>
</evidence>
<keyword evidence="10" id="KW-1185">Reference proteome</keyword>
<keyword evidence="7" id="KW-0732">Signal</keyword>
<dbReference type="PANTHER" id="PTHR30069">
    <property type="entry name" value="TONB-DEPENDENT OUTER MEMBRANE RECEPTOR"/>
    <property type="match status" value="1"/>
</dbReference>
<feature type="chain" id="PRO_5021392445" description="TonB-dependent transporter Oar-like beta-barrel domain-containing protein" evidence="7">
    <location>
        <begin position="20"/>
        <end position="1136"/>
    </location>
</feature>
<evidence type="ECO:0000256" key="3">
    <source>
        <dbReference type="ARBA" id="ARBA00022452"/>
    </source>
</evidence>
<dbReference type="EMBL" id="AP019735">
    <property type="protein sequence ID" value="BBL03244.1"/>
    <property type="molecule type" value="Genomic_DNA"/>
</dbReference>
<gene>
    <name evidence="9" type="ORF">A5CBH24_05570</name>
</gene>
<dbReference type="Pfam" id="PF13620">
    <property type="entry name" value="CarboxypepD_reg"/>
    <property type="match status" value="1"/>
</dbReference>
<dbReference type="RefSeq" id="WP_141412141.1">
    <property type="nucleotide sequence ID" value="NZ_AP019735.1"/>
</dbReference>
<feature type="signal peptide" evidence="7">
    <location>
        <begin position="1"/>
        <end position="19"/>
    </location>
</feature>
<dbReference type="GO" id="GO:0015344">
    <property type="term" value="F:siderophore uptake transmembrane transporter activity"/>
    <property type="evidence" value="ECO:0007669"/>
    <property type="project" value="TreeGrafter"/>
</dbReference>
<comment type="subcellular location">
    <subcellularLocation>
        <location evidence="1">Cell outer membrane</location>
        <topology evidence="1">Multi-pass membrane protein</topology>
    </subcellularLocation>
</comment>
<keyword evidence="6" id="KW-0998">Cell outer membrane</keyword>
<dbReference type="InterPro" id="IPR008969">
    <property type="entry name" value="CarboxyPept-like_regulatory"/>
</dbReference>
<dbReference type="InterPro" id="IPR039426">
    <property type="entry name" value="TonB-dep_rcpt-like"/>
</dbReference>
<evidence type="ECO:0000256" key="1">
    <source>
        <dbReference type="ARBA" id="ARBA00004571"/>
    </source>
</evidence>
<dbReference type="SUPFAM" id="SSF49464">
    <property type="entry name" value="Carboxypeptidase regulatory domain-like"/>
    <property type="match status" value="1"/>
</dbReference>
<evidence type="ECO:0000256" key="2">
    <source>
        <dbReference type="ARBA" id="ARBA00022448"/>
    </source>
</evidence>
<dbReference type="Pfam" id="PF25183">
    <property type="entry name" value="OMP_b-brl_4"/>
    <property type="match status" value="2"/>
</dbReference>
<keyword evidence="2" id="KW-0813">Transport</keyword>
<dbReference type="KEGG" id="acou:A5CBH24_05570"/>
<dbReference type="PANTHER" id="PTHR30069:SF46">
    <property type="entry name" value="OAR PROTEIN"/>
    <property type="match status" value="1"/>
</dbReference>
<dbReference type="InterPro" id="IPR036942">
    <property type="entry name" value="Beta-barrel_TonB_sf"/>
</dbReference>
<proteinExistence type="predicted"/>
<dbReference type="SUPFAM" id="SSF56935">
    <property type="entry name" value="Porins"/>
    <property type="match status" value="1"/>
</dbReference>
<evidence type="ECO:0000256" key="7">
    <source>
        <dbReference type="SAM" id="SignalP"/>
    </source>
</evidence>
<feature type="domain" description="TonB-dependent transporter Oar-like beta-barrel" evidence="8">
    <location>
        <begin position="232"/>
        <end position="301"/>
    </location>
</feature>
<evidence type="ECO:0000259" key="8">
    <source>
        <dbReference type="Pfam" id="PF25183"/>
    </source>
</evidence>
<keyword evidence="3" id="KW-1134">Transmembrane beta strand</keyword>
<dbReference type="GeneID" id="78341274"/>
<reference evidence="10" key="1">
    <citation type="submission" date="2019-06" db="EMBL/GenBank/DDBJ databases">
        <title>Alistipes onderdonkii subsp. vulgaris subsp. nov., Alistipes dispar sp. nov. and Alistipes communis sp. nov., isolated from human faeces, and creation of Alistipes onderdonkii subsp. onderdonkii subsp. nov.</title>
        <authorList>
            <person name="Sakamoto M."/>
            <person name="Ikeyama N."/>
            <person name="Ogata Y."/>
            <person name="Suda W."/>
            <person name="Iino T."/>
            <person name="Hattori M."/>
            <person name="Ohkuma M."/>
        </authorList>
    </citation>
    <scope>NUCLEOTIDE SEQUENCE [LARGE SCALE GENOMIC DNA]</scope>
    <source>
        <strain evidence="10">5CBH24</strain>
    </source>
</reference>
<evidence type="ECO:0000256" key="4">
    <source>
        <dbReference type="ARBA" id="ARBA00022692"/>
    </source>
</evidence>
<dbReference type="GO" id="GO:0044718">
    <property type="term" value="P:siderophore transmembrane transport"/>
    <property type="evidence" value="ECO:0007669"/>
    <property type="project" value="TreeGrafter"/>
</dbReference>
<evidence type="ECO:0000256" key="6">
    <source>
        <dbReference type="ARBA" id="ARBA00023237"/>
    </source>
</evidence>
<keyword evidence="4" id="KW-0812">Transmembrane</keyword>
<organism evidence="9 10">
    <name type="scientific">Alistipes communis</name>
    <dbReference type="NCBI Taxonomy" id="2585118"/>
    <lineage>
        <taxon>Bacteria</taxon>
        <taxon>Pseudomonadati</taxon>
        <taxon>Bacteroidota</taxon>
        <taxon>Bacteroidia</taxon>
        <taxon>Bacteroidales</taxon>
        <taxon>Rikenellaceae</taxon>
        <taxon>Alistipes</taxon>
    </lineage>
</organism>